<proteinExistence type="predicted"/>
<dbReference type="Pfam" id="PF08284">
    <property type="entry name" value="RVP_2"/>
    <property type="match status" value="1"/>
</dbReference>
<gene>
    <name evidence="1" type="ORF">CB5_LOCUS20106</name>
</gene>
<protein>
    <submittedName>
        <fullName evidence="1">Uncharacterized protein</fullName>
    </submittedName>
</protein>
<sequence length="143" mass="15724">MPADLLVVGQLQDFDVVLGMDWLALYYATIDCGARTVTFRKPGQEEFTFRGCRSTLFATWISSARAQQMLSSGCIAFLATGSVGAFVADVAPRSRSRIQLPALHRKEDERVRIFAVCDVAPVLVAVEVSLVETLLFSTTVYLD</sequence>
<evidence type="ECO:0000313" key="1">
    <source>
        <dbReference type="EMBL" id="CAD1836895.1"/>
    </source>
</evidence>
<dbReference type="Gene3D" id="2.40.70.10">
    <property type="entry name" value="Acid Proteases"/>
    <property type="match status" value="1"/>
</dbReference>
<name>A0A6V7Q1X0_ANACO</name>
<dbReference type="AlphaFoldDB" id="A0A6V7Q1X0"/>
<dbReference type="EMBL" id="LR862131">
    <property type="protein sequence ID" value="CAD1836895.1"/>
    <property type="molecule type" value="Genomic_DNA"/>
</dbReference>
<reference evidence="1" key="1">
    <citation type="submission" date="2020-07" db="EMBL/GenBank/DDBJ databases">
        <authorList>
            <person name="Lin J."/>
        </authorList>
    </citation>
    <scope>NUCLEOTIDE SEQUENCE</scope>
</reference>
<dbReference type="InterPro" id="IPR021109">
    <property type="entry name" value="Peptidase_aspartic_dom_sf"/>
</dbReference>
<accession>A0A6V7Q1X0</accession>
<organism evidence="1">
    <name type="scientific">Ananas comosus var. bracteatus</name>
    <name type="common">red pineapple</name>
    <dbReference type="NCBI Taxonomy" id="296719"/>
    <lineage>
        <taxon>Eukaryota</taxon>
        <taxon>Viridiplantae</taxon>
        <taxon>Streptophyta</taxon>
        <taxon>Embryophyta</taxon>
        <taxon>Tracheophyta</taxon>
        <taxon>Spermatophyta</taxon>
        <taxon>Magnoliopsida</taxon>
        <taxon>Liliopsida</taxon>
        <taxon>Poales</taxon>
        <taxon>Bromeliaceae</taxon>
        <taxon>Bromelioideae</taxon>
        <taxon>Ananas</taxon>
    </lineage>
</organism>